<evidence type="ECO:0000256" key="4">
    <source>
        <dbReference type="ARBA" id="ARBA00075138"/>
    </source>
</evidence>
<evidence type="ECO:0000256" key="3">
    <source>
        <dbReference type="ARBA" id="ARBA00023212"/>
    </source>
</evidence>
<name>A0A8C4KGI7_DRONO</name>
<evidence type="ECO:0000256" key="1">
    <source>
        <dbReference type="ARBA" id="ARBA00004245"/>
    </source>
</evidence>
<dbReference type="Pfam" id="PF09380">
    <property type="entry name" value="FERM_C"/>
    <property type="match status" value="1"/>
</dbReference>
<evidence type="ECO:0000259" key="7">
    <source>
        <dbReference type="PROSITE" id="PS50057"/>
    </source>
</evidence>
<feature type="compositionally biased region" description="Polar residues" evidence="6">
    <location>
        <begin position="625"/>
        <end position="646"/>
    </location>
</feature>
<dbReference type="FunFam" id="1.20.80.10:FF:000003">
    <property type="entry name" value="Tyrosine-protein phosphatase non-receptor type 4"/>
    <property type="match status" value="1"/>
</dbReference>
<dbReference type="AlphaFoldDB" id="A0A8C4KGI7"/>
<dbReference type="PROSITE" id="PS50057">
    <property type="entry name" value="FERM_3"/>
    <property type="match status" value="1"/>
</dbReference>
<dbReference type="InterPro" id="IPR030696">
    <property type="entry name" value="Band4.1-like4A_FERM_F1"/>
</dbReference>
<keyword evidence="2" id="KW-0963">Cytoplasm</keyword>
<keyword evidence="9" id="KW-1185">Reference proteome</keyword>
<feature type="compositionally biased region" description="Low complexity" evidence="6">
    <location>
        <begin position="445"/>
        <end position="455"/>
    </location>
</feature>
<dbReference type="InterPro" id="IPR035963">
    <property type="entry name" value="FERM_2"/>
</dbReference>
<dbReference type="FunFam" id="3.10.20.90:FF:000116">
    <property type="entry name" value="band 4.1-like protein 4A isoform X1"/>
    <property type="match status" value="1"/>
</dbReference>
<feature type="region of interest" description="Disordered" evidence="6">
    <location>
        <begin position="543"/>
        <end position="576"/>
    </location>
</feature>
<dbReference type="Gene3D" id="1.20.80.10">
    <property type="match status" value="1"/>
</dbReference>
<dbReference type="Pfam" id="PF00373">
    <property type="entry name" value="FERM_M"/>
    <property type="match status" value="1"/>
</dbReference>
<feature type="compositionally biased region" description="Basic and acidic residues" evidence="6">
    <location>
        <begin position="484"/>
        <end position="493"/>
    </location>
</feature>
<dbReference type="CDD" id="cd14473">
    <property type="entry name" value="FERM_B-lobe"/>
    <property type="match status" value="1"/>
</dbReference>
<dbReference type="SUPFAM" id="SSF54236">
    <property type="entry name" value="Ubiquitin-like"/>
    <property type="match status" value="1"/>
</dbReference>
<dbReference type="InterPro" id="IPR019747">
    <property type="entry name" value="FERM_CS"/>
</dbReference>
<evidence type="ECO:0000256" key="6">
    <source>
        <dbReference type="SAM" id="MobiDB-lite"/>
    </source>
</evidence>
<dbReference type="InterPro" id="IPR014847">
    <property type="entry name" value="FA"/>
</dbReference>
<dbReference type="GO" id="GO:0016020">
    <property type="term" value="C:membrane"/>
    <property type="evidence" value="ECO:0007669"/>
    <property type="project" value="UniProtKB-ARBA"/>
</dbReference>
<evidence type="ECO:0000256" key="2">
    <source>
        <dbReference type="ARBA" id="ARBA00022490"/>
    </source>
</evidence>
<proteinExistence type="predicted"/>
<dbReference type="InterPro" id="IPR018980">
    <property type="entry name" value="FERM_PH-like_C"/>
</dbReference>
<dbReference type="InterPro" id="IPR000299">
    <property type="entry name" value="FERM_domain"/>
</dbReference>
<dbReference type="Pfam" id="PF09379">
    <property type="entry name" value="FERM_N"/>
    <property type="match status" value="1"/>
</dbReference>
<evidence type="ECO:0000313" key="9">
    <source>
        <dbReference type="Proteomes" id="UP000694423"/>
    </source>
</evidence>
<feature type="domain" description="FERM" evidence="7">
    <location>
        <begin position="11"/>
        <end position="299"/>
    </location>
</feature>
<dbReference type="Proteomes" id="UP000694423">
    <property type="component" value="Unplaced"/>
</dbReference>
<dbReference type="InterPro" id="IPR019748">
    <property type="entry name" value="FERM_central"/>
</dbReference>
<dbReference type="Ensembl" id="ENSDNVT00000026334.1">
    <property type="protein sequence ID" value="ENSDNVP00000021815.1"/>
    <property type="gene ID" value="ENSDNVG00000015221.1"/>
</dbReference>
<sequence>MGCFCAVPEEFYCEVLLLDESKLALTTQQQGIKKSTKGSVVLSYVFRHLNLVEIDYFGLRYCDRSHQTYWLDPAKTLAEHKELINNGPPYTLYFGIKFYAEDPCKLKEEITRYQFFLQVKQDVLQGRLPCPTNTAAQLGAYVIQSELGDYDPYKHTAGYVSEYRFVPDQKEELEDAIERIHKTLMGQVPAEAEVNYLGVAKSLEMYGVDLHPVYGENKSEYFLGLTPVGVVVYKNKKQVGKYFWPRITKVHFKETQFELRVVGKDCNETSFFFEARNKTTCKHLWKCCVEHHTFFRMPENESNSLSRKFSKFGSIGHKHRYSGRTALQMTRDLSIQLPRPDQCIERSRSKTYPKRTLQTGSNSINQVTTNGENEGTTKIIAPSPVKSGLYNSPSDRNKSPKFPYSRRWNPSAGSENESGQPVRRRKAQNSGEDSDLKQRRRSRSRCNTSSGSESENSNREHRKKRNRLRQENDMVDSAPQWEAVLRRQKEKNQADMNYRRSRHRSRSRSPDVQAKEQLWKHIQKELVDPSGLSEEQLKEIPYTKIETQGDPVRIRHSHSPRSYRQYRRSQCSDGERSVLSEVNAKTDLVPPLPVTRSSDARGPSIQLIQQTRNGSKDSLIEEKSQLSTNNLDGKPTTKTIKTVQVC</sequence>
<feature type="region of interest" description="Disordered" evidence="6">
    <location>
        <begin position="590"/>
        <end position="646"/>
    </location>
</feature>
<dbReference type="PROSITE" id="PS00661">
    <property type="entry name" value="FERM_2"/>
    <property type="match status" value="1"/>
</dbReference>
<dbReference type="CDD" id="cd13186">
    <property type="entry name" value="FERM_C_NBL4_NBL5"/>
    <property type="match status" value="1"/>
</dbReference>
<dbReference type="Pfam" id="PF08736">
    <property type="entry name" value="FA"/>
    <property type="match status" value="1"/>
</dbReference>
<dbReference type="SMART" id="SM00295">
    <property type="entry name" value="B41"/>
    <property type="match status" value="1"/>
</dbReference>
<dbReference type="SMART" id="SM01195">
    <property type="entry name" value="FA"/>
    <property type="match status" value="1"/>
</dbReference>
<dbReference type="InterPro" id="IPR018979">
    <property type="entry name" value="FERM_N"/>
</dbReference>
<dbReference type="InterPro" id="IPR014352">
    <property type="entry name" value="FERM/acyl-CoA-bd_prot_sf"/>
</dbReference>
<protein>
    <recommendedName>
        <fullName evidence="5">Erythrocyte membrane protein band 4.1-like 4A</fullName>
    </recommendedName>
    <alternativeName>
        <fullName evidence="4">Protein NBL4</fullName>
    </alternativeName>
</protein>
<evidence type="ECO:0000313" key="8">
    <source>
        <dbReference type="Ensembl" id="ENSDNVP00000021815.1"/>
    </source>
</evidence>
<dbReference type="PROSITE" id="PS00660">
    <property type="entry name" value="FERM_1"/>
    <property type="match status" value="1"/>
</dbReference>
<dbReference type="GO" id="GO:0031032">
    <property type="term" value="P:actomyosin structure organization"/>
    <property type="evidence" value="ECO:0007669"/>
    <property type="project" value="TreeGrafter"/>
</dbReference>
<feature type="compositionally biased region" description="Basic and acidic residues" evidence="6">
    <location>
        <begin position="614"/>
        <end position="624"/>
    </location>
</feature>
<dbReference type="SMART" id="SM01196">
    <property type="entry name" value="FERM_C"/>
    <property type="match status" value="1"/>
</dbReference>
<dbReference type="SUPFAM" id="SSF50729">
    <property type="entry name" value="PH domain-like"/>
    <property type="match status" value="1"/>
</dbReference>
<dbReference type="FunFam" id="2.30.29.30:FF:000002">
    <property type="entry name" value="Band 4.1-like protein 5 isoform 1"/>
    <property type="match status" value="1"/>
</dbReference>
<comment type="subcellular location">
    <subcellularLocation>
        <location evidence="1">Cytoplasm</location>
        <location evidence="1">Cytoskeleton</location>
    </subcellularLocation>
</comment>
<dbReference type="GO" id="GO:0005856">
    <property type="term" value="C:cytoskeleton"/>
    <property type="evidence" value="ECO:0007669"/>
    <property type="project" value="UniProtKB-SubCell"/>
</dbReference>
<dbReference type="PRINTS" id="PR00935">
    <property type="entry name" value="BAND41"/>
</dbReference>
<dbReference type="SUPFAM" id="SSF47031">
    <property type="entry name" value="Second domain of FERM"/>
    <property type="match status" value="1"/>
</dbReference>
<reference evidence="8" key="2">
    <citation type="submission" date="2025-09" db="UniProtKB">
        <authorList>
            <consortium name="Ensembl"/>
        </authorList>
    </citation>
    <scope>IDENTIFICATION</scope>
</reference>
<dbReference type="Gene3D" id="3.10.20.90">
    <property type="entry name" value="Phosphatidylinositol 3-kinase Catalytic Subunit, Chain A, domain 1"/>
    <property type="match status" value="1"/>
</dbReference>
<feature type="compositionally biased region" description="Polar residues" evidence="6">
    <location>
        <begin position="356"/>
        <end position="376"/>
    </location>
</feature>
<dbReference type="PANTHER" id="PTHR23280">
    <property type="entry name" value="4.1 G PROTEIN"/>
    <property type="match status" value="1"/>
</dbReference>
<dbReference type="Gene3D" id="2.30.29.30">
    <property type="entry name" value="Pleckstrin-homology domain (PH domain)/Phosphotyrosine-binding domain (PTB)"/>
    <property type="match status" value="1"/>
</dbReference>
<feature type="compositionally biased region" description="Basic residues" evidence="6">
    <location>
        <begin position="554"/>
        <end position="567"/>
    </location>
</feature>
<feature type="region of interest" description="Disordered" evidence="6">
    <location>
        <begin position="338"/>
        <end position="515"/>
    </location>
</feature>
<gene>
    <name evidence="8" type="primary">LOC135325036</name>
</gene>
<organism evidence="8 9">
    <name type="scientific">Dromaius novaehollandiae</name>
    <name type="common">Emu</name>
    <dbReference type="NCBI Taxonomy" id="8790"/>
    <lineage>
        <taxon>Eukaryota</taxon>
        <taxon>Metazoa</taxon>
        <taxon>Chordata</taxon>
        <taxon>Craniata</taxon>
        <taxon>Vertebrata</taxon>
        <taxon>Euteleostomi</taxon>
        <taxon>Archelosauria</taxon>
        <taxon>Archosauria</taxon>
        <taxon>Dinosauria</taxon>
        <taxon>Saurischia</taxon>
        <taxon>Theropoda</taxon>
        <taxon>Coelurosauria</taxon>
        <taxon>Aves</taxon>
        <taxon>Palaeognathae</taxon>
        <taxon>Casuariiformes</taxon>
        <taxon>Dromaiidae</taxon>
        <taxon>Dromaius</taxon>
    </lineage>
</organism>
<keyword evidence="3" id="KW-0206">Cytoskeleton</keyword>
<dbReference type="PANTHER" id="PTHR23280:SF4">
    <property type="entry name" value="BAND 4.1-LIKE PROTEIN 4A"/>
    <property type="match status" value="1"/>
</dbReference>
<evidence type="ECO:0000256" key="5">
    <source>
        <dbReference type="ARBA" id="ARBA00077094"/>
    </source>
</evidence>
<dbReference type="CDD" id="cd17107">
    <property type="entry name" value="FERM_F1_EPB41L4A"/>
    <property type="match status" value="1"/>
</dbReference>
<dbReference type="InterPro" id="IPR019749">
    <property type="entry name" value="Band_41_domain"/>
</dbReference>
<accession>A0A8C4KGI7</accession>
<dbReference type="InterPro" id="IPR029071">
    <property type="entry name" value="Ubiquitin-like_domsf"/>
</dbReference>
<dbReference type="InterPro" id="IPR011993">
    <property type="entry name" value="PH-like_dom_sf"/>
</dbReference>
<reference evidence="8" key="1">
    <citation type="submission" date="2025-08" db="UniProtKB">
        <authorList>
            <consortium name="Ensembl"/>
        </authorList>
    </citation>
    <scope>IDENTIFICATION</scope>
</reference>